<feature type="compositionally biased region" description="Low complexity" evidence="1">
    <location>
        <begin position="231"/>
        <end position="240"/>
    </location>
</feature>
<organism evidence="3 4">
    <name type="scientific">Streptacidiphilus cavernicola</name>
    <dbReference type="NCBI Taxonomy" id="3342716"/>
    <lineage>
        <taxon>Bacteria</taxon>
        <taxon>Bacillati</taxon>
        <taxon>Actinomycetota</taxon>
        <taxon>Actinomycetes</taxon>
        <taxon>Kitasatosporales</taxon>
        <taxon>Streptomycetaceae</taxon>
        <taxon>Streptacidiphilus</taxon>
    </lineage>
</organism>
<keyword evidence="2" id="KW-0812">Transmembrane</keyword>
<accession>A0ABV6W0U4</accession>
<evidence type="ECO:0000256" key="1">
    <source>
        <dbReference type="SAM" id="MobiDB-lite"/>
    </source>
</evidence>
<feature type="compositionally biased region" description="Basic and acidic residues" evidence="1">
    <location>
        <begin position="206"/>
        <end position="225"/>
    </location>
</feature>
<keyword evidence="2" id="KW-1133">Transmembrane helix</keyword>
<sequence length="240" mass="25741">MSPAELVRTLLRRWYVLLLALLLTAAGAYHVLKPTQLYLSTAVVVLKPPVTGNQPNQFANLQPTLAAVSYAVIQQMESPAGEAELDAAGVAGTYHLVPRNSGTSATPHYLIPTLQVQSELTDPATADGTVQKIIAIYTTHVDQLQSAHRIAEASRMSVDVLVPASAVEVHGTKSRGLAGTALLGLGGGVLAALWTDRWAKRRRLRRVGEGSTDHQMPRRSQDFHQNHSRARSATADSTSG</sequence>
<evidence type="ECO:0008006" key="5">
    <source>
        <dbReference type="Google" id="ProtNLM"/>
    </source>
</evidence>
<name>A0ABV6W0U4_9ACTN</name>
<dbReference type="Proteomes" id="UP001592531">
    <property type="component" value="Unassembled WGS sequence"/>
</dbReference>
<keyword evidence="2" id="KW-0472">Membrane</keyword>
<reference evidence="3 4" key="1">
    <citation type="submission" date="2024-09" db="EMBL/GenBank/DDBJ databases">
        <authorList>
            <person name="Lee S.D."/>
        </authorList>
    </citation>
    <scope>NUCLEOTIDE SEQUENCE [LARGE SCALE GENOMIC DNA]</scope>
    <source>
        <strain evidence="3 4">N8-3</strain>
    </source>
</reference>
<dbReference type="RefSeq" id="WP_380539250.1">
    <property type="nucleotide sequence ID" value="NZ_JBHFAB010000019.1"/>
</dbReference>
<feature type="transmembrane region" description="Helical" evidence="2">
    <location>
        <begin position="176"/>
        <end position="195"/>
    </location>
</feature>
<evidence type="ECO:0000313" key="4">
    <source>
        <dbReference type="Proteomes" id="UP001592531"/>
    </source>
</evidence>
<keyword evidence="4" id="KW-1185">Reference proteome</keyword>
<evidence type="ECO:0000313" key="3">
    <source>
        <dbReference type="EMBL" id="MFC1419624.1"/>
    </source>
</evidence>
<comment type="caution">
    <text evidence="3">The sequence shown here is derived from an EMBL/GenBank/DDBJ whole genome shotgun (WGS) entry which is preliminary data.</text>
</comment>
<feature type="region of interest" description="Disordered" evidence="1">
    <location>
        <begin position="206"/>
        <end position="240"/>
    </location>
</feature>
<dbReference type="EMBL" id="JBHFAB010000019">
    <property type="protein sequence ID" value="MFC1419624.1"/>
    <property type="molecule type" value="Genomic_DNA"/>
</dbReference>
<proteinExistence type="predicted"/>
<evidence type="ECO:0000256" key="2">
    <source>
        <dbReference type="SAM" id="Phobius"/>
    </source>
</evidence>
<gene>
    <name evidence="3" type="ORF">ACEZDE_23750</name>
</gene>
<protein>
    <recommendedName>
        <fullName evidence="5">Polysaccharide chain length determinant N-terminal domain-containing protein</fullName>
    </recommendedName>
</protein>